<keyword evidence="4" id="KW-1185">Reference proteome</keyword>
<evidence type="ECO:0000256" key="1">
    <source>
        <dbReference type="SAM" id="Phobius"/>
    </source>
</evidence>
<keyword evidence="1" id="KW-1133">Transmembrane helix</keyword>
<feature type="transmembrane region" description="Helical" evidence="1">
    <location>
        <begin position="59"/>
        <end position="79"/>
    </location>
</feature>
<keyword evidence="1" id="KW-0812">Transmembrane</keyword>
<feature type="transmembrane region" description="Helical" evidence="1">
    <location>
        <begin position="36"/>
        <end position="53"/>
    </location>
</feature>
<dbReference type="Proteomes" id="UP001597601">
    <property type="component" value="Unassembled WGS sequence"/>
</dbReference>
<comment type="caution">
    <text evidence="3">The sequence shown here is derived from an EMBL/GenBank/DDBJ whole genome shotgun (WGS) entry which is preliminary data.</text>
</comment>
<proteinExistence type="predicted"/>
<dbReference type="PANTHER" id="PTHR14969:SF13">
    <property type="entry name" value="AT30094P"/>
    <property type="match status" value="1"/>
</dbReference>
<dbReference type="InterPro" id="IPR000326">
    <property type="entry name" value="PAP2/HPO"/>
</dbReference>
<evidence type="ECO:0000313" key="4">
    <source>
        <dbReference type="Proteomes" id="UP001597601"/>
    </source>
</evidence>
<accession>A0ABW5XLU6</accession>
<evidence type="ECO:0000313" key="3">
    <source>
        <dbReference type="EMBL" id="MFD2864416.1"/>
    </source>
</evidence>
<dbReference type="EMBL" id="JBHUON010000006">
    <property type="protein sequence ID" value="MFD2864416.1"/>
    <property type="molecule type" value="Genomic_DNA"/>
</dbReference>
<feature type="domain" description="Phosphatidic acid phosphatase type 2/haloperoxidase" evidence="2">
    <location>
        <begin position="60"/>
        <end position="177"/>
    </location>
</feature>
<dbReference type="Pfam" id="PF01569">
    <property type="entry name" value="PAP2"/>
    <property type="match status" value="1"/>
</dbReference>
<feature type="transmembrane region" description="Helical" evidence="1">
    <location>
        <begin position="135"/>
        <end position="156"/>
    </location>
</feature>
<organism evidence="3 4">
    <name type="scientific">Mucilaginibacter antarcticus</name>
    <dbReference type="NCBI Taxonomy" id="1855725"/>
    <lineage>
        <taxon>Bacteria</taxon>
        <taxon>Pseudomonadati</taxon>
        <taxon>Bacteroidota</taxon>
        <taxon>Sphingobacteriia</taxon>
        <taxon>Sphingobacteriales</taxon>
        <taxon>Sphingobacteriaceae</taxon>
        <taxon>Mucilaginibacter</taxon>
    </lineage>
</organism>
<dbReference type="InterPro" id="IPR036938">
    <property type="entry name" value="PAP2/HPO_sf"/>
</dbReference>
<dbReference type="PANTHER" id="PTHR14969">
    <property type="entry name" value="SPHINGOSINE-1-PHOSPHATE PHOSPHOHYDROLASE"/>
    <property type="match status" value="1"/>
</dbReference>
<dbReference type="SUPFAM" id="SSF48317">
    <property type="entry name" value="Acid phosphatase/Vanadium-dependent haloperoxidase"/>
    <property type="match status" value="1"/>
</dbReference>
<name>A0ABW5XLU6_9SPHI</name>
<keyword evidence="1" id="KW-0472">Membrane</keyword>
<dbReference type="Gene3D" id="1.20.144.10">
    <property type="entry name" value="Phosphatidic acid phosphatase type 2/haloperoxidase"/>
    <property type="match status" value="1"/>
</dbReference>
<evidence type="ECO:0000259" key="2">
    <source>
        <dbReference type="SMART" id="SM00014"/>
    </source>
</evidence>
<dbReference type="CDD" id="cd03395">
    <property type="entry name" value="PAP2_like_4"/>
    <property type="match status" value="1"/>
</dbReference>
<dbReference type="RefSeq" id="WP_377124923.1">
    <property type="nucleotide sequence ID" value="NZ_JBHUON010000006.1"/>
</dbReference>
<sequence>MPDYLLQLDRQLFHFINHDLGNAFFDVLMPVLRNRLVWIPLYVFIFVFCLWRYKKPGLIIIVLLALTFGLADFGSATIIKSAYKRVRPCNDPAMAATIVSRVPCGTGYSFPSTHASDHFAIAVFLSAVFYRRYKWVLPTLLGWAAAICFAQVYVGVHYPVDVATGAIYGTLVGLSFYWIFRKIDPHFINQHNPR</sequence>
<feature type="transmembrane region" description="Helical" evidence="1">
    <location>
        <begin position="162"/>
        <end position="180"/>
    </location>
</feature>
<dbReference type="SMART" id="SM00014">
    <property type="entry name" value="acidPPc"/>
    <property type="match status" value="1"/>
</dbReference>
<gene>
    <name evidence="3" type="ORF">ACFSYC_06915</name>
</gene>
<protein>
    <submittedName>
        <fullName evidence="3">Phosphatase PAP2 family protein</fullName>
    </submittedName>
</protein>
<reference evidence="4" key="1">
    <citation type="journal article" date="2019" name="Int. J. Syst. Evol. Microbiol.">
        <title>The Global Catalogue of Microorganisms (GCM) 10K type strain sequencing project: providing services to taxonomists for standard genome sequencing and annotation.</title>
        <authorList>
            <consortium name="The Broad Institute Genomics Platform"/>
            <consortium name="The Broad Institute Genome Sequencing Center for Infectious Disease"/>
            <person name="Wu L."/>
            <person name="Ma J."/>
        </authorList>
    </citation>
    <scope>NUCLEOTIDE SEQUENCE [LARGE SCALE GENOMIC DNA]</scope>
    <source>
        <strain evidence="4">KCTC 52232</strain>
    </source>
</reference>